<protein>
    <submittedName>
        <fullName evidence="2">Uncharacterized protein</fullName>
    </submittedName>
</protein>
<keyword evidence="3" id="KW-1185">Reference proteome</keyword>
<evidence type="ECO:0000313" key="3">
    <source>
        <dbReference type="Proteomes" id="UP000324832"/>
    </source>
</evidence>
<dbReference type="EMBL" id="FZQP02004256">
    <property type="protein sequence ID" value="VVC99680.1"/>
    <property type="molecule type" value="Genomic_DNA"/>
</dbReference>
<reference evidence="2 3" key="1">
    <citation type="submission" date="2017-07" db="EMBL/GenBank/DDBJ databases">
        <authorList>
            <person name="Talla V."/>
            <person name="Backstrom N."/>
        </authorList>
    </citation>
    <scope>NUCLEOTIDE SEQUENCE [LARGE SCALE GENOMIC DNA]</scope>
</reference>
<feature type="non-terminal residue" evidence="2">
    <location>
        <position position="133"/>
    </location>
</feature>
<proteinExistence type="predicted"/>
<name>A0A5E4QPT5_9NEOP</name>
<evidence type="ECO:0000256" key="1">
    <source>
        <dbReference type="SAM" id="MobiDB-lite"/>
    </source>
</evidence>
<gene>
    <name evidence="2" type="ORF">LSINAPIS_LOCUS10507</name>
</gene>
<evidence type="ECO:0000313" key="2">
    <source>
        <dbReference type="EMBL" id="VVC99680.1"/>
    </source>
</evidence>
<feature type="region of interest" description="Disordered" evidence="1">
    <location>
        <begin position="1"/>
        <end position="49"/>
    </location>
</feature>
<accession>A0A5E4QPT5</accession>
<organism evidence="2 3">
    <name type="scientific">Leptidea sinapis</name>
    <dbReference type="NCBI Taxonomy" id="189913"/>
    <lineage>
        <taxon>Eukaryota</taxon>
        <taxon>Metazoa</taxon>
        <taxon>Ecdysozoa</taxon>
        <taxon>Arthropoda</taxon>
        <taxon>Hexapoda</taxon>
        <taxon>Insecta</taxon>
        <taxon>Pterygota</taxon>
        <taxon>Neoptera</taxon>
        <taxon>Endopterygota</taxon>
        <taxon>Lepidoptera</taxon>
        <taxon>Glossata</taxon>
        <taxon>Ditrysia</taxon>
        <taxon>Papilionoidea</taxon>
        <taxon>Pieridae</taxon>
        <taxon>Dismorphiinae</taxon>
        <taxon>Leptidea</taxon>
    </lineage>
</organism>
<sequence>APAPVSSSSPARRSPSPHTSSPGSPSRRGVSSTGTSPSRTSFSFGDYSTDNFIADRTSLTEYLKHYEERSSIEYPVNAAAATWNIPPPTYQLATLDNEMSIKSEEGSPQGSPELWWQLDVDPHKLTQYNLNLR</sequence>
<feature type="compositionally biased region" description="Low complexity" evidence="1">
    <location>
        <begin position="1"/>
        <end position="45"/>
    </location>
</feature>
<feature type="non-terminal residue" evidence="2">
    <location>
        <position position="1"/>
    </location>
</feature>
<dbReference type="AlphaFoldDB" id="A0A5E4QPT5"/>
<dbReference type="Proteomes" id="UP000324832">
    <property type="component" value="Unassembled WGS sequence"/>
</dbReference>